<organism evidence="1 2">
    <name type="scientific">Algoriphagus faecimaris</name>
    <dbReference type="NCBI Taxonomy" id="686796"/>
    <lineage>
        <taxon>Bacteria</taxon>
        <taxon>Pseudomonadati</taxon>
        <taxon>Bacteroidota</taxon>
        <taxon>Cytophagia</taxon>
        <taxon>Cytophagales</taxon>
        <taxon>Cyclobacteriaceae</taxon>
        <taxon>Algoriphagus</taxon>
    </lineage>
</organism>
<gene>
    <name evidence="1" type="ORF">SAMN04488104_100869</name>
</gene>
<dbReference type="STRING" id="686796.SAMN04488104_100869"/>
<dbReference type="Proteomes" id="UP000199060">
    <property type="component" value="Unassembled WGS sequence"/>
</dbReference>
<reference evidence="2" key="1">
    <citation type="submission" date="2016-10" db="EMBL/GenBank/DDBJ databases">
        <authorList>
            <person name="Varghese N."/>
            <person name="Submissions S."/>
        </authorList>
    </citation>
    <scope>NUCLEOTIDE SEQUENCE [LARGE SCALE GENOMIC DNA]</scope>
    <source>
        <strain evidence="2">DSM 23095</strain>
    </source>
</reference>
<evidence type="ECO:0000313" key="1">
    <source>
        <dbReference type="EMBL" id="SDC87922.1"/>
    </source>
</evidence>
<name>A0A1G6Q631_9BACT</name>
<keyword evidence="2" id="KW-1185">Reference proteome</keyword>
<accession>A0A1G6Q631</accession>
<protein>
    <submittedName>
        <fullName evidence="1">Uncharacterized protein</fullName>
    </submittedName>
</protein>
<evidence type="ECO:0000313" key="2">
    <source>
        <dbReference type="Proteomes" id="UP000199060"/>
    </source>
</evidence>
<proteinExistence type="predicted"/>
<dbReference type="AlphaFoldDB" id="A0A1G6Q631"/>
<dbReference type="EMBL" id="FNAC01000008">
    <property type="protein sequence ID" value="SDC87922.1"/>
    <property type="molecule type" value="Genomic_DNA"/>
</dbReference>
<sequence>MDEQVYKMSECFKKFPEGFLKNRGIAFLEKEV</sequence>